<evidence type="ECO:0000313" key="1">
    <source>
        <dbReference type="EMBL" id="KKL79064.1"/>
    </source>
</evidence>
<organism evidence="1">
    <name type="scientific">marine sediment metagenome</name>
    <dbReference type="NCBI Taxonomy" id="412755"/>
    <lineage>
        <taxon>unclassified sequences</taxon>
        <taxon>metagenomes</taxon>
        <taxon>ecological metagenomes</taxon>
    </lineage>
</organism>
<accession>A0A0F9EYE5</accession>
<sequence>MAQEDYPYCIFCDYKVTNLILQTAAVVYLCDHCGESVLVENNG</sequence>
<dbReference type="AlphaFoldDB" id="A0A0F9EYE5"/>
<protein>
    <submittedName>
        <fullName evidence="1">Uncharacterized protein</fullName>
    </submittedName>
</protein>
<proteinExistence type="predicted"/>
<dbReference type="EMBL" id="LAZR01023277">
    <property type="protein sequence ID" value="KKL79064.1"/>
    <property type="molecule type" value="Genomic_DNA"/>
</dbReference>
<comment type="caution">
    <text evidence="1">The sequence shown here is derived from an EMBL/GenBank/DDBJ whole genome shotgun (WGS) entry which is preliminary data.</text>
</comment>
<gene>
    <name evidence="1" type="ORF">LCGC14_2018600</name>
</gene>
<name>A0A0F9EYE5_9ZZZZ</name>
<reference evidence="1" key="1">
    <citation type="journal article" date="2015" name="Nature">
        <title>Complex archaea that bridge the gap between prokaryotes and eukaryotes.</title>
        <authorList>
            <person name="Spang A."/>
            <person name="Saw J.H."/>
            <person name="Jorgensen S.L."/>
            <person name="Zaremba-Niedzwiedzka K."/>
            <person name="Martijn J."/>
            <person name="Lind A.E."/>
            <person name="van Eijk R."/>
            <person name="Schleper C."/>
            <person name="Guy L."/>
            <person name="Ettema T.J."/>
        </authorList>
    </citation>
    <scope>NUCLEOTIDE SEQUENCE</scope>
</reference>